<protein>
    <submittedName>
        <fullName evidence="2">Uncharacterized protein</fullName>
    </submittedName>
</protein>
<dbReference type="Proteomes" id="UP000316079">
    <property type="component" value="Unassembled WGS sequence"/>
</dbReference>
<proteinExistence type="predicted"/>
<evidence type="ECO:0000256" key="1">
    <source>
        <dbReference type="SAM" id="MobiDB-lite"/>
    </source>
</evidence>
<name>A0A553NH40_9TELE</name>
<gene>
    <name evidence="2" type="ORF">DNTS_027661</name>
</gene>
<comment type="caution">
    <text evidence="2">The sequence shown here is derived from an EMBL/GenBank/DDBJ whole genome shotgun (WGS) entry which is preliminary data.</text>
</comment>
<dbReference type="EMBL" id="SRMA01026969">
    <property type="protein sequence ID" value="TRY64763.1"/>
    <property type="molecule type" value="Genomic_DNA"/>
</dbReference>
<keyword evidence="3" id="KW-1185">Reference proteome</keyword>
<reference evidence="2 3" key="1">
    <citation type="journal article" date="2019" name="Sci. Data">
        <title>Hybrid genome assembly and annotation of Danionella translucida.</title>
        <authorList>
            <person name="Kadobianskyi M."/>
            <person name="Schulze L."/>
            <person name="Schuelke M."/>
            <person name="Judkewitz B."/>
        </authorList>
    </citation>
    <scope>NUCLEOTIDE SEQUENCE [LARGE SCALE GENOMIC DNA]</scope>
    <source>
        <strain evidence="2 3">Bolton</strain>
    </source>
</reference>
<accession>A0A553NH40</accession>
<feature type="region of interest" description="Disordered" evidence="1">
    <location>
        <begin position="1"/>
        <end position="77"/>
    </location>
</feature>
<dbReference type="AlphaFoldDB" id="A0A553NH40"/>
<dbReference type="OrthoDB" id="8962595at2759"/>
<evidence type="ECO:0000313" key="3">
    <source>
        <dbReference type="Proteomes" id="UP000316079"/>
    </source>
</evidence>
<sequence length="77" mass="8423">MEESKSDCVTSSPVAEVTPNPLKSPPQPMGLSSPELLKELKQPHSLKHVSAHTGLTRVFSGRGRQKEDIHSPPKLQQ</sequence>
<organism evidence="2 3">
    <name type="scientific">Danionella cerebrum</name>
    <dbReference type="NCBI Taxonomy" id="2873325"/>
    <lineage>
        <taxon>Eukaryota</taxon>
        <taxon>Metazoa</taxon>
        <taxon>Chordata</taxon>
        <taxon>Craniata</taxon>
        <taxon>Vertebrata</taxon>
        <taxon>Euteleostomi</taxon>
        <taxon>Actinopterygii</taxon>
        <taxon>Neopterygii</taxon>
        <taxon>Teleostei</taxon>
        <taxon>Ostariophysi</taxon>
        <taxon>Cypriniformes</taxon>
        <taxon>Danionidae</taxon>
        <taxon>Danioninae</taxon>
        <taxon>Danionella</taxon>
    </lineage>
</organism>
<evidence type="ECO:0000313" key="2">
    <source>
        <dbReference type="EMBL" id="TRY64763.1"/>
    </source>
</evidence>